<evidence type="ECO:0000313" key="4">
    <source>
        <dbReference type="Proteomes" id="UP001382935"/>
    </source>
</evidence>
<evidence type="ECO:0000256" key="1">
    <source>
        <dbReference type="SAM" id="MobiDB-lite"/>
    </source>
</evidence>
<dbReference type="EMBL" id="CP145607">
    <property type="protein sequence ID" value="WWM69538.1"/>
    <property type="molecule type" value="Genomic_DNA"/>
</dbReference>
<proteinExistence type="predicted"/>
<feature type="compositionally biased region" description="Basic residues" evidence="1">
    <location>
        <begin position="21"/>
        <end position="31"/>
    </location>
</feature>
<sequence>MPIPDEKARVWTRPEDYWPPRRSRRSGRRSFKSFQPAANDDEEAAPRPFLDVIPYAALMIGLAVLAAAIIVLAWPGRPAPQPAQPREPIEVEIGTAPKGWIDNEQPARR</sequence>
<keyword evidence="2" id="KW-0472">Membrane</keyword>
<feature type="compositionally biased region" description="Basic and acidic residues" evidence="1">
    <location>
        <begin position="1"/>
        <end position="19"/>
    </location>
</feature>
<feature type="region of interest" description="Disordered" evidence="1">
    <location>
        <begin position="77"/>
        <end position="109"/>
    </location>
</feature>
<protein>
    <submittedName>
        <fullName evidence="3">Uncharacterized protein</fullName>
    </submittedName>
</protein>
<reference evidence="3 4" key="1">
    <citation type="submission" date="2024-02" db="EMBL/GenBank/DDBJ databases">
        <title>Full genome sequence of Sphingomonas kaistensis.</title>
        <authorList>
            <person name="Poletto B.L."/>
            <person name="Silva G."/>
            <person name="Galante D."/>
            <person name="Campos K.R."/>
            <person name="Santos M.B.N."/>
            <person name="Sacchi C.T."/>
        </authorList>
    </citation>
    <scope>NUCLEOTIDE SEQUENCE [LARGE SCALE GENOMIC DNA]</scope>
    <source>
        <strain evidence="3 4">MA4R</strain>
    </source>
</reference>
<keyword evidence="2" id="KW-0812">Transmembrane</keyword>
<evidence type="ECO:0000256" key="2">
    <source>
        <dbReference type="SAM" id="Phobius"/>
    </source>
</evidence>
<gene>
    <name evidence="3" type="ORF">V6R86_02215</name>
</gene>
<accession>A0ABZ2FXH7</accession>
<feature type="transmembrane region" description="Helical" evidence="2">
    <location>
        <begin position="52"/>
        <end position="74"/>
    </location>
</feature>
<keyword evidence="2" id="KW-1133">Transmembrane helix</keyword>
<dbReference type="RefSeq" id="WP_338501682.1">
    <property type="nucleotide sequence ID" value="NZ_CP145607.1"/>
</dbReference>
<dbReference type="Proteomes" id="UP001382935">
    <property type="component" value="Chromosome"/>
</dbReference>
<keyword evidence="4" id="KW-1185">Reference proteome</keyword>
<evidence type="ECO:0000313" key="3">
    <source>
        <dbReference type="EMBL" id="WWM69538.1"/>
    </source>
</evidence>
<feature type="region of interest" description="Disordered" evidence="1">
    <location>
        <begin position="1"/>
        <end position="45"/>
    </location>
</feature>
<organism evidence="3 4">
    <name type="scientific">Sphingomonas kaistensis</name>
    <dbReference type="NCBI Taxonomy" id="298708"/>
    <lineage>
        <taxon>Bacteria</taxon>
        <taxon>Pseudomonadati</taxon>
        <taxon>Pseudomonadota</taxon>
        <taxon>Alphaproteobacteria</taxon>
        <taxon>Sphingomonadales</taxon>
        <taxon>Sphingomonadaceae</taxon>
        <taxon>Sphingomonas</taxon>
    </lineage>
</organism>
<name>A0ABZ2FXH7_9SPHN</name>